<feature type="compositionally biased region" description="Basic and acidic residues" evidence="2">
    <location>
        <begin position="54"/>
        <end position="76"/>
    </location>
</feature>
<dbReference type="OrthoDB" id="10686377at2759"/>
<dbReference type="EnsemblMetazoa" id="ASIC008984-RA">
    <property type="protein sequence ID" value="ASIC008984-PA"/>
    <property type="gene ID" value="ASIC008984"/>
</dbReference>
<dbReference type="AlphaFoldDB" id="A0A084VTV6"/>
<feature type="compositionally biased region" description="Basic and acidic residues" evidence="2">
    <location>
        <begin position="209"/>
        <end position="258"/>
    </location>
</feature>
<feature type="compositionally biased region" description="Basic and acidic residues" evidence="2">
    <location>
        <begin position="1"/>
        <end position="11"/>
    </location>
</feature>
<evidence type="ECO:0000256" key="2">
    <source>
        <dbReference type="SAM" id="MobiDB-lite"/>
    </source>
</evidence>
<reference evidence="3 5" key="1">
    <citation type="journal article" date="2014" name="BMC Genomics">
        <title>Genome sequence of Anopheles sinensis provides insight into genetics basis of mosquito competence for malaria parasites.</title>
        <authorList>
            <person name="Zhou D."/>
            <person name="Zhang D."/>
            <person name="Ding G."/>
            <person name="Shi L."/>
            <person name="Hou Q."/>
            <person name="Ye Y."/>
            <person name="Xu Y."/>
            <person name="Zhou H."/>
            <person name="Xiong C."/>
            <person name="Li S."/>
            <person name="Yu J."/>
            <person name="Hong S."/>
            <person name="Yu X."/>
            <person name="Zou P."/>
            <person name="Chen C."/>
            <person name="Chang X."/>
            <person name="Wang W."/>
            <person name="Lv Y."/>
            <person name="Sun Y."/>
            <person name="Ma L."/>
            <person name="Shen B."/>
            <person name="Zhu C."/>
        </authorList>
    </citation>
    <scope>NUCLEOTIDE SEQUENCE [LARGE SCALE GENOMIC DNA]</scope>
</reference>
<dbReference type="VEuPathDB" id="VectorBase:ASIS003182"/>
<feature type="compositionally biased region" description="Low complexity" evidence="2">
    <location>
        <begin position="350"/>
        <end position="372"/>
    </location>
</feature>
<feature type="coiled-coil region" evidence="1">
    <location>
        <begin position="413"/>
        <end position="440"/>
    </location>
</feature>
<feature type="compositionally biased region" description="Basic and acidic residues" evidence="2">
    <location>
        <begin position="615"/>
        <end position="629"/>
    </location>
</feature>
<feature type="compositionally biased region" description="Basic and acidic residues" evidence="2">
    <location>
        <begin position="653"/>
        <end position="666"/>
    </location>
</feature>
<feature type="region of interest" description="Disordered" evidence="2">
    <location>
        <begin position="1"/>
        <end position="384"/>
    </location>
</feature>
<name>A0A084VTV6_ANOSI</name>
<gene>
    <name evidence="3" type="ORF">ZHAS_00008984</name>
</gene>
<dbReference type="OMA" id="WREPMIL"/>
<feature type="compositionally biased region" description="Basic and acidic residues" evidence="2">
    <location>
        <begin position="153"/>
        <end position="163"/>
    </location>
</feature>
<evidence type="ECO:0000313" key="5">
    <source>
        <dbReference type="Proteomes" id="UP000030765"/>
    </source>
</evidence>
<organism evidence="3">
    <name type="scientific">Anopheles sinensis</name>
    <name type="common">Mosquito</name>
    <dbReference type="NCBI Taxonomy" id="74873"/>
    <lineage>
        <taxon>Eukaryota</taxon>
        <taxon>Metazoa</taxon>
        <taxon>Ecdysozoa</taxon>
        <taxon>Arthropoda</taxon>
        <taxon>Hexapoda</taxon>
        <taxon>Insecta</taxon>
        <taxon>Pterygota</taxon>
        <taxon>Neoptera</taxon>
        <taxon>Endopterygota</taxon>
        <taxon>Diptera</taxon>
        <taxon>Nematocera</taxon>
        <taxon>Culicoidea</taxon>
        <taxon>Culicidae</taxon>
        <taxon>Anophelinae</taxon>
        <taxon>Anopheles</taxon>
    </lineage>
</organism>
<protein>
    <submittedName>
        <fullName evidence="3 4">Uncharacterized protein</fullName>
    </submittedName>
</protein>
<feature type="compositionally biased region" description="Basic and acidic residues" evidence="2">
    <location>
        <begin position="101"/>
        <end position="120"/>
    </location>
</feature>
<evidence type="ECO:0000313" key="4">
    <source>
        <dbReference type="EnsemblMetazoa" id="ASIC008984-PA"/>
    </source>
</evidence>
<feature type="compositionally biased region" description="Low complexity" evidence="2">
    <location>
        <begin position="297"/>
        <end position="316"/>
    </location>
</feature>
<feature type="region of interest" description="Disordered" evidence="2">
    <location>
        <begin position="560"/>
        <end position="586"/>
    </location>
</feature>
<keyword evidence="1" id="KW-0175">Coiled coil</keyword>
<feature type="region of interest" description="Disordered" evidence="2">
    <location>
        <begin position="601"/>
        <end position="667"/>
    </location>
</feature>
<feature type="compositionally biased region" description="Basic and acidic residues" evidence="2">
    <location>
        <begin position="32"/>
        <end position="41"/>
    </location>
</feature>
<evidence type="ECO:0000313" key="3">
    <source>
        <dbReference type="EMBL" id="KFB41400.1"/>
    </source>
</evidence>
<feature type="compositionally biased region" description="Acidic residues" evidence="2">
    <location>
        <begin position="572"/>
        <end position="586"/>
    </location>
</feature>
<dbReference type="Proteomes" id="UP000030765">
    <property type="component" value="Unassembled WGS sequence"/>
</dbReference>
<sequence length="679" mass="72049">MTIHANDDDHGYGAAPKTAQKRSPPPSDDNDDVKRERERSKSPPAPPTESQEPLEERTNDEERTRESSPQAVRKDGVSSPPAPTVDHSPARQTSPAPIERASVEREADGSRRSSTEKQPEEEAPSVAEVNSPKETMSDAADAPTLADSLEPQGEAKKEEEEVNKPASVRDGADGEALQVASPAARSPSPAPPSSATEPTEEVTKATSLTKEDVDVDARVTAEAEATESRAAGKADDGEQKRQAGENEVNEERVEKLRDPACSSSGEPSSLLKTSRMKQQRTEELPAVAKPPSQTPPSREQSSLRSSLNSEGSVSSRTVGDLAEEEPQGVVTGEKGEQSGTPSLALPPPLSSSVASSRACSPSLASSSAQSTPTKEKESTAATAAPTVVRKVPEVKVAKSGAMVVPVVVEKPDSARLTADLQSCKRQLAEVRSKYDVTRKELHATKRKLKRMTVRLSGMAANASAAGSGANSPHVPAIAAAAAPAEEDRNRKWREPMILSAMKIKAAMGIQAYKSLIKDGELLLPSLRTITRYLESLRKAGGANGVAAAIAGAMAGVVPGAAGGKTTNQSAMEVDEEEEEDEEEEDVMVAPAPVPELFDRTGHAKKKHAAKAGGEGVRRTVDHNRNEQQQRHGNGGGVAMRNSSGQYHRPSQHHTPEVHLQDIKTEQDPVSFTGKCVKVF</sequence>
<feature type="compositionally biased region" description="Polar residues" evidence="2">
    <location>
        <begin position="261"/>
        <end position="272"/>
    </location>
</feature>
<evidence type="ECO:0000256" key="1">
    <source>
        <dbReference type="SAM" id="Coils"/>
    </source>
</evidence>
<accession>A0A084VTV6</accession>
<dbReference type="EMBL" id="KE525092">
    <property type="protein sequence ID" value="KFB41400.1"/>
    <property type="molecule type" value="Genomic_DNA"/>
</dbReference>
<proteinExistence type="predicted"/>
<keyword evidence="5" id="KW-1185">Reference proteome</keyword>
<dbReference type="EMBL" id="ATLV01016518">
    <property type="status" value="NOT_ANNOTATED_CDS"/>
    <property type="molecule type" value="Genomic_DNA"/>
</dbReference>
<reference evidence="4" key="2">
    <citation type="submission" date="2020-05" db="UniProtKB">
        <authorList>
            <consortium name="EnsemblMetazoa"/>
        </authorList>
    </citation>
    <scope>IDENTIFICATION</scope>
</reference>
<dbReference type="VEuPathDB" id="VectorBase:ASIC008984"/>